<dbReference type="Proteomes" id="UP000828941">
    <property type="component" value="Chromosome 12"/>
</dbReference>
<dbReference type="EMBL" id="CM039437">
    <property type="protein sequence ID" value="KAI4307501.1"/>
    <property type="molecule type" value="Genomic_DNA"/>
</dbReference>
<gene>
    <name evidence="1" type="ORF">L6164_030680</name>
</gene>
<accession>A0ACB9LDG9</accession>
<organism evidence="1 2">
    <name type="scientific">Bauhinia variegata</name>
    <name type="common">Purple orchid tree</name>
    <name type="synonym">Phanera variegata</name>
    <dbReference type="NCBI Taxonomy" id="167791"/>
    <lineage>
        <taxon>Eukaryota</taxon>
        <taxon>Viridiplantae</taxon>
        <taxon>Streptophyta</taxon>
        <taxon>Embryophyta</taxon>
        <taxon>Tracheophyta</taxon>
        <taxon>Spermatophyta</taxon>
        <taxon>Magnoliopsida</taxon>
        <taxon>eudicotyledons</taxon>
        <taxon>Gunneridae</taxon>
        <taxon>Pentapetalae</taxon>
        <taxon>rosids</taxon>
        <taxon>fabids</taxon>
        <taxon>Fabales</taxon>
        <taxon>Fabaceae</taxon>
        <taxon>Cercidoideae</taxon>
        <taxon>Cercideae</taxon>
        <taxon>Bauhiniinae</taxon>
        <taxon>Bauhinia</taxon>
    </lineage>
</organism>
<name>A0ACB9LDG9_BAUVA</name>
<proteinExistence type="predicted"/>
<comment type="caution">
    <text evidence="1">The sequence shown here is derived from an EMBL/GenBank/DDBJ whole genome shotgun (WGS) entry which is preliminary data.</text>
</comment>
<evidence type="ECO:0000313" key="1">
    <source>
        <dbReference type="EMBL" id="KAI4307501.1"/>
    </source>
</evidence>
<keyword evidence="2" id="KW-1185">Reference proteome</keyword>
<protein>
    <submittedName>
        <fullName evidence="1">Uncharacterized protein</fullName>
    </submittedName>
</protein>
<sequence length="942" mass="107795">MLQRAARNAYTWWWASHVRTKQSKWLEESLRDMDEKVAYTLRILNDDGDSFAKRAEMYYRKRPELVEFAEEAFRAYRSLAERYDHLSRELQSANRTIASVFPERVQYPLDQDDEESDLGTSLPSNDPDNPKVPPPSIPEVPKIPKKEFRSPSMLLTRRGTFKRLSSSKKAFTSAISGLNKDEALAEIDKLQKEILALQTEKEFVRSLFERAYEKYWEIEDQITVMQKRVGNLQDEFGVGRVIDDNEARTLMAATALKSCQETLAKLQDIQAQSSEEAKVEYQRVKEAHEMFENLKDQFISKHASRLVSGDGDKSEITAAEIRSIDEEMAILEQEGNDMRQLREKIKERLQEDTTNSITATEMADRIDDLVNKVVSLETAVSSQTGLIKRLRSDTDELQTHMRSLEEDNVMLIQGSDHMKMKLEELEEELRKVKNLNRNVKYQDKNLKTHFTEATCNLEHLSGKLQTVKLDEEDSENMALYKKESSAPGSKPVKESEEGGDKVALYNSEVLKDVGTIKEEKEVDIVSLSGPVRNEENKAEQDKDYKDSLSEIESQDNGAGEENEPNWRQMFINGSDDREKNLLDEYTAVLRNYKDVRTKLNDVERRNRDSIVELAIEVRELRNAVDTRDKEIHFLHDKLVSSETNIDESPLTAITEYKYTPREGLLESAAKLQNPDSSPSNLDGNIAGHEKRNSLQQMMALEDDKRRGLSTMERKFRSDIDDLLEENLEFWLRFSTSVHQIQKFQNSVQDLQAELSKIKGSYKQEGSSNSRKQHLQSEIRPIFKHMREIRTELSLWVEHNAVLQDELHGRYSSLCDIQDDIARANSAGSEADNAELSAYQAAKFQGEVLNMKQENTKVASELQAGLSLVKGLKNEVEKTLAELDEEFGVNNFPSQKQAPSRARIPLRSFLFGVKLKKQKQASSLFACVNPAYSNLEAAGDLPT</sequence>
<evidence type="ECO:0000313" key="2">
    <source>
        <dbReference type="Proteomes" id="UP000828941"/>
    </source>
</evidence>
<reference evidence="1 2" key="1">
    <citation type="journal article" date="2022" name="DNA Res.">
        <title>Chromosomal-level genome assembly of the orchid tree Bauhinia variegata (Leguminosae; Cercidoideae) supports the allotetraploid origin hypothesis of Bauhinia.</title>
        <authorList>
            <person name="Zhong Y."/>
            <person name="Chen Y."/>
            <person name="Zheng D."/>
            <person name="Pang J."/>
            <person name="Liu Y."/>
            <person name="Luo S."/>
            <person name="Meng S."/>
            <person name="Qian L."/>
            <person name="Wei D."/>
            <person name="Dai S."/>
            <person name="Zhou R."/>
        </authorList>
    </citation>
    <scope>NUCLEOTIDE SEQUENCE [LARGE SCALE GENOMIC DNA]</scope>
    <source>
        <strain evidence="1">BV-YZ2020</strain>
    </source>
</reference>